<sequence length="329" mass="35865">MKEVLNQLAQHKTLTKEQAKQVLNNMANQSYTETQLAALLTAFLMRPITLEELQGFREAMVELAIKVDLSAYNPMDMCGTGGDGKDTFNISTLSAFIAAGAGIPIAKHGNYGVSSISGSSSVMENLGIHFTADEVRLQQQLKEANICFLHAPLFHPAMKTIAPVRKALGVKTFFNMLGPLTNPAQPKVQLIGLFNLELLRMYQYFLQSSGSQYSIIHALDGYDECSLTGTAKLATNNGEQIISPAYFNLQPVRAEEIKGGTTVEESALIFWTILKGKGTESQNNVVLANAALAIQTYKSNLSINEALELAKDSLLTGKAKQAFETLRQL</sequence>
<keyword evidence="3" id="KW-0028">Amino-acid biosynthesis</keyword>
<feature type="binding site" evidence="3">
    <location>
        <position position="223"/>
    </location>
    <ligand>
        <name>Mg(2+)</name>
        <dbReference type="ChEBI" id="CHEBI:18420"/>
        <label>2</label>
    </ligand>
</feature>
<feature type="binding site" evidence="3">
    <location>
        <position position="110"/>
    </location>
    <ligand>
        <name>anthranilate</name>
        <dbReference type="ChEBI" id="CHEBI:16567"/>
        <label>1</label>
    </ligand>
</feature>
<proteinExistence type="inferred from homology"/>
<dbReference type="Gene3D" id="3.40.1030.10">
    <property type="entry name" value="Nucleoside phosphorylase/phosphoribosyltransferase catalytic domain"/>
    <property type="match status" value="1"/>
</dbReference>
<dbReference type="InterPro" id="IPR036320">
    <property type="entry name" value="Glycosyl_Trfase_fam3_N_dom_sf"/>
</dbReference>
<keyword evidence="1 3" id="KW-0328">Glycosyltransferase</keyword>
<dbReference type="GO" id="GO:0000162">
    <property type="term" value="P:L-tryptophan biosynthetic process"/>
    <property type="evidence" value="ECO:0007669"/>
    <property type="project" value="UniProtKB-UniRule"/>
</dbReference>
<dbReference type="PANTHER" id="PTHR43285">
    <property type="entry name" value="ANTHRANILATE PHOSPHORIBOSYLTRANSFERASE"/>
    <property type="match status" value="1"/>
</dbReference>
<evidence type="ECO:0000256" key="3">
    <source>
        <dbReference type="HAMAP-Rule" id="MF_00211"/>
    </source>
</evidence>
<name>A0A7K1GJJ0_9FLAO</name>
<keyword evidence="3" id="KW-0460">Magnesium</keyword>
<keyword evidence="3" id="KW-0479">Metal-binding</keyword>
<dbReference type="GO" id="GO:0000287">
    <property type="term" value="F:magnesium ion binding"/>
    <property type="evidence" value="ECO:0007669"/>
    <property type="project" value="UniProtKB-UniRule"/>
</dbReference>
<dbReference type="EMBL" id="WMJY01000005">
    <property type="protein sequence ID" value="MTH29042.1"/>
    <property type="molecule type" value="Genomic_DNA"/>
</dbReference>
<comment type="function">
    <text evidence="3">Catalyzes the transfer of the phosphoribosyl group of 5-phosphorylribose-1-pyrophosphate (PRPP) to anthranilate to yield N-(5'-phosphoribosyl)-anthranilate (PRA).</text>
</comment>
<dbReference type="NCBIfam" id="TIGR01245">
    <property type="entry name" value="trpD"/>
    <property type="match status" value="1"/>
</dbReference>
<feature type="binding site" evidence="3">
    <location>
        <position position="79"/>
    </location>
    <ligand>
        <name>5-phospho-alpha-D-ribose 1-diphosphate</name>
        <dbReference type="ChEBI" id="CHEBI:58017"/>
    </ligand>
</feature>
<keyword evidence="3" id="KW-0822">Tryptophan biosynthesis</keyword>
<dbReference type="HAMAP" id="MF_00211">
    <property type="entry name" value="TrpD"/>
    <property type="match status" value="1"/>
</dbReference>
<dbReference type="GO" id="GO:0005829">
    <property type="term" value="C:cytosol"/>
    <property type="evidence" value="ECO:0007669"/>
    <property type="project" value="TreeGrafter"/>
</dbReference>
<feature type="domain" description="Glycosyl transferase family 3 N-terminal" evidence="5">
    <location>
        <begin position="2"/>
        <end position="64"/>
    </location>
</feature>
<comment type="cofactor">
    <cofactor evidence="3">
        <name>Mg(2+)</name>
        <dbReference type="ChEBI" id="CHEBI:18420"/>
    </cofactor>
    <text evidence="3">Binds 2 magnesium ions per monomer.</text>
</comment>
<dbReference type="GO" id="GO:0004048">
    <property type="term" value="F:anthranilate phosphoribosyltransferase activity"/>
    <property type="evidence" value="ECO:0007669"/>
    <property type="project" value="UniProtKB-UniRule"/>
</dbReference>
<dbReference type="PANTHER" id="PTHR43285:SF2">
    <property type="entry name" value="ANTHRANILATE PHOSPHORIBOSYLTRANSFERASE"/>
    <property type="match status" value="1"/>
</dbReference>
<dbReference type="RefSeq" id="WP_155035024.1">
    <property type="nucleotide sequence ID" value="NZ_JAYMMG010000003.1"/>
</dbReference>
<evidence type="ECO:0000313" key="6">
    <source>
        <dbReference type="EMBL" id="MTH29042.1"/>
    </source>
</evidence>
<feature type="binding site" evidence="3">
    <location>
        <position position="224"/>
    </location>
    <ligand>
        <name>Mg(2+)</name>
        <dbReference type="ChEBI" id="CHEBI:18420"/>
        <label>1</label>
    </ligand>
</feature>
<comment type="catalytic activity">
    <reaction evidence="3">
        <text>N-(5-phospho-beta-D-ribosyl)anthranilate + diphosphate = 5-phospho-alpha-D-ribose 1-diphosphate + anthranilate</text>
        <dbReference type="Rhea" id="RHEA:11768"/>
        <dbReference type="ChEBI" id="CHEBI:16567"/>
        <dbReference type="ChEBI" id="CHEBI:18277"/>
        <dbReference type="ChEBI" id="CHEBI:33019"/>
        <dbReference type="ChEBI" id="CHEBI:58017"/>
        <dbReference type="EC" id="2.4.2.18"/>
    </reaction>
</comment>
<comment type="caution">
    <text evidence="6">The sequence shown here is derived from an EMBL/GenBank/DDBJ whole genome shotgun (WGS) entry which is preliminary data.</text>
</comment>
<comment type="similarity">
    <text evidence="3">Belongs to the anthranilate phosphoribosyltransferase family.</text>
</comment>
<dbReference type="OrthoDB" id="9806430at2"/>
<evidence type="ECO:0000256" key="1">
    <source>
        <dbReference type="ARBA" id="ARBA00022676"/>
    </source>
</evidence>
<dbReference type="SUPFAM" id="SSF47648">
    <property type="entry name" value="Nucleoside phosphorylase/phosphoribosyltransferase N-terminal domain"/>
    <property type="match status" value="1"/>
</dbReference>
<dbReference type="EC" id="2.4.2.18" evidence="3"/>
<keyword evidence="2 3" id="KW-0808">Transferase</keyword>
<feature type="binding site" evidence="3">
    <location>
        <position position="119"/>
    </location>
    <ligand>
        <name>5-phospho-alpha-D-ribose 1-diphosphate</name>
        <dbReference type="ChEBI" id="CHEBI:58017"/>
    </ligand>
</feature>
<comment type="subunit">
    <text evidence="3">Homodimer.</text>
</comment>
<dbReference type="InterPro" id="IPR000312">
    <property type="entry name" value="Glycosyl_Trfase_fam3"/>
</dbReference>
<dbReference type="Gene3D" id="1.20.970.10">
    <property type="entry name" value="Transferase, Pyrimidine Nucleoside Phosphorylase, Chain C"/>
    <property type="match status" value="1"/>
</dbReference>
<dbReference type="InterPro" id="IPR005940">
    <property type="entry name" value="Anthranilate_Pribosyl_Tfrase"/>
</dbReference>
<dbReference type="Pfam" id="PF02885">
    <property type="entry name" value="Glycos_trans_3N"/>
    <property type="match status" value="1"/>
</dbReference>
<dbReference type="AlphaFoldDB" id="A0A7K1GJJ0"/>
<comment type="pathway">
    <text evidence="3">Amino-acid biosynthesis; L-tryptophan biosynthesis; L-tryptophan from chorismate: step 2/5.</text>
</comment>
<keyword evidence="3" id="KW-0057">Aromatic amino acid biosynthesis</keyword>
<feature type="binding site" evidence="3">
    <location>
        <begin position="107"/>
        <end position="115"/>
    </location>
    <ligand>
        <name>5-phospho-alpha-D-ribose 1-diphosphate</name>
        <dbReference type="ChEBI" id="CHEBI:58017"/>
    </ligand>
</feature>
<evidence type="ECO:0000259" key="5">
    <source>
        <dbReference type="Pfam" id="PF02885"/>
    </source>
</evidence>
<dbReference type="SUPFAM" id="SSF52418">
    <property type="entry name" value="Nucleoside phosphorylase/phosphoribosyltransferase catalytic domain"/>
    <property type="match status" value="1"/>
</dbReference>
<organism evidence="6 7">
    <name type="scientific">Myroides pelagicus</name>
    <dbReference type="NCBI Taxonomy" id="270914"/>
    <lineage>
        <taxon>Bacteria</taxon>
        <taxon>Pseudomonadati</taxon>
        <taxon>Bacteroidota</taxon>
        <taxon>Flavobacteriia</taxon>
        <taxon>Flavobacteriales</taxon>
        <taxon>Flavobacteriaceae</taxon>
        <taxon>Myroides</taxon>
    </lineage>
</organism>
<dbReference type="Proteomes" id="UP000488936">
    <property type="component" value="Unassembled WGS sequence"/>
</dbReference>
<protein>
    <recommendedName>
        <fullName evidence="3">Anthranilate phosphoribosyltransferase</fullName>
        <ecNumber evidence="3">2.4.2.18</ecNumber>
    </recommendedName>
</protein>
<feature type="binding site" evidence="3">
    <location>
        <position position="224"/>
    </location>
    <ligand>
        <name>Mg(2+)</name>
        <dbReference type="ChEBI" id="CHEBI:18420"/>
        <label>2</label>
    </ligand>
</feature>
<accession>A0A7K1GJJ0</accession>
<gene>
    <name evidence="3 6" type="primary">trpD</name>
    <name evidence="6" type="ORF">GJV77_03800</name>
</gene>
<dbReference type="InterPro" id="IPR017459">
    <property type="entry name" value="Glycosyl_Trfase_fam3_N_dom"/>
</dbReference>
<evidence type="ECO:0000256" key="2">
    <source>
        <dbReference type="ARBA" id="ARBA00022679"/>
    </source>
</evidence>
<comment type="caution">
    <text evidence="3">Lacks conserved residue(s) required for the propagation of feature annotation.</text>
</comment>
<feature type="binding site" evidence="3">
    <location>
        <position position="79"/>
    </location>
    <ligand>
        <name>anthranilate</name>
        <dbReference type="ChEBI" id="CHEBI:16567"/>
        <label>1</label>
    </ligand>
</feature>
<dbReference type="UniPathway" id="UPA00035">
    <property type="reaction ID" value="UER00041"/>
</dbReference>
<evidence type="ECO:0000313" key="7">
    <source>
        <dbReference type="Proteomes" id="UP000488936"/>
    </source>
</evidence>
<feature type="domain" description="Glycosyl transferase family 3" evidence="4">
    <location>
        <begin position="74"/>
        <end position="319"/>
    </location>
</feature>
<reference evidence="6 7" key="1">
    <citation type="journal article" date="2006" name="Int. J. Syst. Evol. Microbiol.">
        <title>Myroides pelagicus sp. nov., isolated from seawater in Thailand.</title>
        <authorList>
            <person name="Yoon J."/>
            <person name="Maneerat S."/>
            <person name="Kawai F."/>
            <person name="Yokota A."/>
        </authorList>
    </citation>
    <scope>NUCLEOTIDE SEQUENCE [LARGE SCALE GENOMIC DNA]</scope>
    <source>
        <strain evidence="6 7">SM1T</strain>
    </source>
</reference>
<feature type="binding site" evidence="3">
    <location>
        <begin position="89"/>
        <end position="92"/>
    </location>
    <ligand>
        <name>5-phospho-alpha-D-ribose 1-diphosphate</name>
        <dbReference type="ChEBI" id="CHEBI:58017"/>
    </ligand>
</feature>
<feature type="binding site" evidence="3">
    <location>
        <position position="87"/>
    </location>
    <ligand>
        <name>5-phospho-alpha-D-ribose 1-diphosphate</name>
        <dbReference type="ChEBI" id="CHEBI:58017"/>
    </ligand>
</feature>
<dbReference type="Pfam" id="PF00591">
    <property type="entry name" value="Glycos_transf_3"/>
    <property type="match status" value="1"/>
</dbReference>
<dbReference type="InterPro" id="IPR035902">
    <property type="entry name" value="Nuc_phospho_transferase"/>
</dbReference>
<feature type="binding site" evidence="3">
    <location>
        <position position="165"/>
    </location>
    <ligand>
        <name>anthranilate</name>
        <dbReference type="ChEBI" id="CHEBI:16567"/>
        <label>2</label>
    </ligand>
</feature>
<evidence type="ECO:0000259" key="4">
    <source>
        <dbReference type="Pfam" id="PF00591"/>
    </source>
</evidence>
<feature type="binding site" evidence="3">
    <location>
        <begin position="82"/>
        <end position="83"/>
    </location>
    <ligand>
        <name>5-phospho-alpha-D-ribose 1-diphosphate</name>
        <dbReference type="ChEBI" id="CHEBI:58017"/>
    </ligand>
</feature>
<feature type="binding site" evidence="3">
    <location>
        <position position="91"/>
    </location>
    <ligand>
        <name>Mg(2+)</name>
        <dbReference type="ChEBI" id="CHEBI:18420"/>
        <label>1</label>
    </ligand>
</feature>
<keyword evidence="7" id="KW-1185">Reference proteome</keyword>